<comment type="caution">
    <text evidence="1">Lacks conserved residue(s) required for the propagation of feature annotation.</text>
</comment>
<proteinExistence type="predicted"/>
<gene>
    <name evidence="4" type="ORF">N0B31_01080</name>
</gene>
<name>A0A9E7U4Z7_9EURY</name>
<feature type="region of interest" description="Disordered" evidence="2">
    <location>
        <begin position="1"/>
        <end position="24"/>
    </location>
</feature>
<reference evidence="4" key="1">
    <citation type="submission" date="2022-09" db="EMBL/GenBank/DDBJ databases">
        <title>Diverse halophilic archaea isolated from saline environments.</title>
        <authorList>
            <person name="Cui H.-L."/>
        </authorList>
    </citation>
    <scope>NUCLEOTIDE SEQUENCE</scope>
    <source>
        <strain evidence="4">ZS-35-S2</strain>
    </source>
</reference>
<dbReference type="InterPro" id="IPR011006">
    <property type="entry name" value="CheY-like_superfamily"/>
</dbReference>
<keyword evidence="5" id="KW-1185">Reference proteome</keyword>
<organism evidence="4 5">
    <name type="scientific">Salinirubellus salinus</name>
    <dbReference type="NCBI Taxonomy" id="1364945"/>
    <lineage>
        <taxon>Archaea</taxon>
        <taxon>Methanobacteriati</taxon>
        <taxon>Methanobacteriota</taxon>
        <taxon>Stenosarchaea group</taxon>
        <taxon>Halobacteria</taxon>
        <taxon>Halobacteriales</taxon>
        <taxon>Natronomonadaceae</taxon>
        <taxon>Salinirubellus</taxon>
    </lineage>
</organism>
<evidence type="ECO:0000256" key="2">
    <source>
        <dbReference type="SAM" id="MobiDB-lite"/>
    </source>
</evidence>
<dbReference type="RefSeq" id="WP_260593899.1">
    <property type="nucleotide sequence ID" value="NZ_CP104003.1"/>
</dbReference>
<dbReference type="SUPFAM" id="SSF52172">
    <property type="entry name" value="CheY-like"/>
    <property type="match status" value="1"/>
</dbReference>
<feature type="domain" description="Response regulatory" evidence="3">
    <location>
        <begin position="10"/>
        <end position="79"/>
    </location>
</feature>
<dbReference type="EMBL" id="CP104003">
    <property type="protein sequence ID" value="UWM54885.1"/>
    <property type="molecule type" value="Genomic_DNA"/>
</dbReference>
<evidence type="ECO:0000313" key="5">
    <source>
        <dbReference type="Proteomes" id="UP001057580"/>
    </source>
</evidence>
<dbReference type="InterPro" id="IPR001789">
    <property type="entry name" value="Sig_transdc_resp-reg_receiver"/>
</dbReference>
<sequence length="79" mass="8457">MQANGVDEPTVLVVDDGPGVADTSARRLEDEYRVGVTYSGEDALDYLRAFPVDVVVLERRAADYRASDDGVVGSSAAHE</sequence>
<evidence type="ECO:0000313" key="4">
    <source>
        <dbReference type="EMBL" id="UWM54885.1"/>
    </source>
</evidence>
<dbReference type="Proteomes" id="UP001057580">
    <property type="component" value="Chromosome"/>
</dbReference>
<dbReference type="GeneID" id="74940972"/>
<dbReference type="AlphaFoldDB" id="A0A9E7U4Z7"/>
<dbReference type="Gene3D" id="3.40.50.2300">
    <property type="match status" value="1"/>
</dbReference>
<dbReference type="GO" id="GO:0000160">
    <property type="term" value="P:phosphorelay signal transduction system"/>
    <property type="evidence" value="ECO:0007669"/>
    <property type="project" value="InterPro"/>
</dbReference>
<evidence type="ECO:0000259" key="3">
    <source>
        <dbReference type="PROSITE" id="PS50110"/>
    </source>
</evidence>
<protein>
    <recommendedName>
        <fullName evidence="3">Response regulatory domain-containing protein</fullName>
    </recommendedName>
</protein>
<dbReference type="PROSITE" id="PS50110">
    <property type="entry name" value="RESPONSE_REGULATORY"/>
    <property type="match status" value="1"/>
</dbReference>
<evidence type="ECO:0000256" key="1">
    <source>
        <dbReference type="PROSITE-ProRule" id="PRU00169"/>
    </source>
</evidence>
<accession>A0A9E7U4Z7</accession>
<dbReference type="KEGG" id="ssai:N0B31_01080"/>